<protein>
    <submittedName>
        <fullName evidence="2">Microvitellogenin</fullName>
    </submittedName>
</protein>
<evidence type="ECO:0000313" key="2">
    <source>
        <dbReference type="EMBL" id="AXY55009.1"/>
    </source>
</evidence>
<dbReference type="Gene3D" id="2.80.10.50">
    <property type="match status" value="1"/>
</dbReference>
<dbReference type="GO" id="GO:0005576">
    <property type="term" value="C:extracellular region"/>
    <property type="evidence" value="ECO:0007669"/>
    <property type="project" value="InterPro"/>
</dbReference>
<dbReference type="EMBL" id="MG799571">
    <property type="protein sequence ID" value="AXY55009.1"/>
    <property type="molecule type" value="mRNA"/>
</dbReference>
<accession>A0A385HW64</accession>
<sequence length="418" mass="47689">MAMREWDIAESPNYGTNVDKVYPYSEVPFIGQYKLVKIPQGQGLIELVDYWGEGRINSTAGVSGFPDCYNVNHPSQCVSNGPDRGKKIPNRVPVRSYTHCDTTSYIKDSSVKNVTVMSAPINNSCAADIARMVHPQLGRVVVFGFSDSSADLANLHKELKVKNLVRCDGYYLPESLRGLTLYDTINNPNDSKVILRNYVLNSKFNDAVRLCKEFSFSNYSNTINDVVTELILQKNRKVMDFAYRLWNDGGQRVVAKYFPKIFEKVMNEKDVKIISKIRSQALKLAVDMDRDRDRMAWGDVSDKSSQRVKWRFMPIWRDGSVTFKLMNVDCGMFLKLAAYTDSYKDREAWGAFGSSTNRHCWYLDPVMLNGELLFFVVNKEYGLGLKLDANPDSAGDRQLWGHNSSVHNDPEYFGWRID</sequence>
<gene>
    <name evidence="2" type="primary">mVg</name>
</gene>
<proteinExistence type="evidence at transcript level"/>
<dbReference type="InterPro" id="IPR004943">
    <property type="entry name" value="Lipoprotein_11"/>
</dbReference>
<organism evidence="2">
    <name type="scientific">Maruca vitrata</name>
    <name type="common">Bean pod borer moth</name>
    <dbReference type="NCBI Taxonomy" id="497515"/>
    <lineage>
        <taxon>Eukaryota</taxon>
        <taxon>Metazoa</taxon>
        <taxon>Ecdysozoa</taxon>
        <taxon>Arthropoda</taxon>
        <taxon>Hexapoda</taxon>
        <taxon>Insecta</taxon>
        <taxon>Pterygota</taxon>
        <taxon>Neoptera</taxon>
        <taxon>Endopterygota</taxon>
        <taxon>Lepidoptera</taxon>
        <taxon>Glossata</taxon>
        <taxon>Ditrysia</taxon>
        <taxon>Pyraloidea</taxon>
        <taxon>Crambidae</taxon>
        <taxon>Spilomelinae</taxon>
        <taxon>Maruca</taxon>
    </lineage>
</organism>
<dbReference type="Pfam" id="PF03260">
    <property type="entry name" value="Lipoprotein_11"/>
    <property type="match status" value="1"/>
</dbReference>
<evidence type="ECO:0000256" key="1">
    <source>
        <dbReference type="ARBA" id="ARBA00022729"/>
    </source>
</evidence>
<dbReference type="Gene3D" id="1.10.10.2400">
    <property type="entry name" value="Lepidopteran low molecular weight (30 kD) lipoprotein, N-terminal domain"/>
    <property type="match status" value="1"/>
</dbReference>
<dbReference type="AlphaFoldDB" id="A0A385HW64"/>
<dbReference type="InterPro" id="IPR042046">
    <property type="entry name" value="Lipoprotein_11_N"/>
</dbReference>
<reference evidence="2" key="1">
    <citation type="submission" date="2018-01" db="EMBL/GenBank/DDBJ databases">
        <authorList>
            <person name="Gaut B.S."/>
            <person name="Morton B.R."/>
            <person name="Clegg M.T."/>
            <person name="Duvall M.R."/>
        </authorList>
    </citation>
    <scope>NUCLEOTIDE SEQUENCE</scope>
</reference>
<keyword evidence="1" id="KW-0732">Signal</keyword>
<name>A0A385HW64_MARVT</name>